<keyword evidence="8" id="KW-1185">Reference proteome</keyword>
<dbReference type="OrthoDB" id="9802127at2"/>
<dbReference type="Pfam" id="PF13531">
    <property type="entry name" value="SBP_bac_11"/>
    <property type="match status" value="1"/>
</dbReference>
<dbReference type="GO" id="GO:0042597">
    <property type="term" value="C:periplasmic space"/>
    <property type="evidence" value="ECO:0007669"/>
    <property type="project" value="UniProtKB-SubCell"/>
</dbReference>
<proteinExistence type="inferred from homology"/>
<evidence type="ECO:0000256" key="1">
    <source>
        <dbReference type="ARBA" id="ARBA00004418"/>
    </source>
</evidence>
<evidence type="ECO:0000313" key="7">
    <source>
        <dbReference type="EMBL" id="KAA0022971.1"/>
    </source>
</evidence>
<dbReference type="GO" id="GO:0140104">
    <property type="term" value="F:molecular carrier activity"/>
    <property type="evidence" value="ECO:0007669"/>
    <property type="project" value="InterPro"/>
</dbReference>
<name>A0A5A7SFG0_9NOCA</name>
<comment type="similarity">
    <text evidence="2">Belongs to the prokaryotic sulfate-binding protein family.</text>
</comment>
<reference evidence="7 8" key="1">
    <citation type="submission" date="2019-07" db="EMBL/GenBank/DDBJ databases">
        <title>Rhodococcus cavernicolus sp. nov., isolated from a cave.</title>
        <authorList>
            <person name="Lee S.D."/>
        </authorList>
    </citation>
    <scope>NUCLEOTIDE SEQUENCE [LARGE SCALE GENOMIC DNA]</scope>
    <source>
        <strain evidence="7 8">C1-24</strain>
    </source>
</reference>
<dbReference type="EMBL" id="VLNY01000004">
    <property type="protein sequence ID" value="KAA0022971.1"/>
    <property type="molecule type" value="Genomic_DNA"/>
</dbReference>
<feature type="chain" id="PRO_5039641676" evidence="6">
    <location>
        <begin position="25"/>
        <end position="344"/>
    </location>
</feature>
<evidence type="ECO:0000256" key="3">
    <source>
        <dbReference type="ARBA" id="ARBA00022448"/>
    </source>
</evidence>
<dbReference type="PANTHER" id="PTHR30368:SF2">
    <property type="entry name" value="SULFATE-BINDING PROTEIN"/>
    <property type="match status" value="1"/>
</dbReference>
<evidence type="ECO:0000313" key="8">
    <source>
        <dbReference type="Proteomes" id="UP000322244"/>
    </source>
</evidence>
<evidence type="ECO:0000256" key="5">
    <source>
        <dbReference type="ARBA" id="ARBA00022764"/>
    </source>
</evidence>
<evidence type="ECO:0000256" key="4">
    <source>
        <dbReference type="ARBA" id="ARBA00022729"/>
    </source>
</evidence>
<dbReference type="InterPro" id="IPR005669">
    <property type="entry name" value="Thiosulph/SO4-bd"/>
</dbReference>
<dbReference type="Gene3D" id="3.40.190.10">
    <property type="entry name" value="Periplasmic binding protein-like II"/>
    <property type="match status" value="2"/>
</dbReference>
<dbReference type="PROSITE" id="PS51257">
    <property type="entry name" value="PROKAR_LIPOPROTEIN"/>
    <property type="match status" value="1"/>
</dbReference>
<evidence type="ECO:0000256" key="6">
    <source>
        <dbReference type="SAM" id="SignalP"/>
    </source>
</evidence>
<dbReference type="Proteomes" id="UP000322244">
    <property type="component" value="Unassembled WGS sequence"/>
</dbReference>
<sequence length="344" mass="36807">MRRRSRYFATALVTIGAVALTACSGGSSDTVGADSGSGNGGKTTTLNLYAYAVPKPGFDKVIPGFNASDAGKGVEFQQSYGASGDQSRKVKDGAAADVVNFSVEPDVTRLVDAGLVDENWNKDANKGIPFGSVVTIVVRKGNPKNIRTWDDLLKPGIEVVTPNPFSSGSAKWNLLAPYADKSDGGKNPQAGLDYLSQLVGGHVKVQPKSGREATETFLQGTGDALLSYENEALFSERNGDPVEHVTPATTFKIENPVAVIKTSKNLEKATAFKDFLYTQDGQRLWAQAGFRPVDPGVAQEFAKDFPQPEKLWTIDDLGGWKTVDKDLFTKDTGSVAKIYDSATK</sequence>
<dbReference type="SUPFAM" id="SSF53850">
    <property type="entry name" value="Periplasmic binding protein-like II"/>
    <property type="match status" value="1"/>
</dbReference>
<dbReference type="RefSeq" id="WP_149430230.1">
    <property type="nucleotide sequence ID" value="NZ_VLNY01000004.1"/>
</dbReference>
<dbReference type="AlphaFoldDB" id="A0A5A7SFG0"/>
<gene>
    <name evidence="7" type="ORF">FOY51_10735</name>
</gene>
<comment type="subcellular location">
    <subcellularLocation>
        <location evidence="1">Periplasm</location>
    </subcellularLocation>
</comment>
<keyword evidence="3" id="KW-0813">Transport</keyword>
<comment type="caution">
    <text evidence="7">The sequence shown here is derived from an EMBL/GenBank/DDBJ whole genome shotgun (WGS) entry which is preliminary data.</text>
</comment>
<dbReference type="NCBIfam" id="TIGR00971">
    <property type="entry name" value="3a0106s03"/>
    <property type="match status" value="1"/>
</dbReference>
<protein>
    <submittedName>
        <fullName evidence="7">Sulfate ABC transporter substrate-binding protein</fullName>
    </submittedName>
</protein>
<dbReference type="GO" id="GO:1902358">
    <property type="term" value="P:sulfate transmembrane transport"/>
    <property type="evidence" value="ECO:0007669"/>
    <property type="project" value="InterPro"/>
</dbReference>
<accession>A0A5A7SFG0</accession>
<keyword evidence="4 6" id="KW-0732">Signal</keyword>
<keyword evidence="5" id="KW-0574">Periplasm</keyword>
<organism evidence="7 8">
    <name type="scientific">Antrihabitans cavernicola</name>
    <dbReference type="NCBI Taxonomy" id="2495913"/>
    <lineage>
        <taxon>Bacteria</taxon>
        <taxon>Bacillati</taxon>
        <taxon>Actinomycetota</taxon>
        <taxon>Actinomycetes</taxon>
        <taxon>Mycobacteriales</taxon>
        <taxon>Nocardiaceae</taxon>
        <taxon>Antrihabitans</taxon>
    </lineage>
</organism>
<evidence type="ECO:0000256" key="2">
    <source>
        <dbReference type="ARBA" id="ARBA00006099"/>
    </source>
</evidence>
<dbReference type="PANTHER" id="PTHR30368">
    <property type="entry name" value="SULFATE-BINDING PROTEIN"/>
    <property type="match status" value="1"/>
</dbReference>
<feature type="signal peptide" evidence="6">
    <location>
        <begin position="1"/>
        <end position="24"/>
    </location>
</feature>